<comment type="similarity">
    <text evidence="2">Belongs to the steroid 5-alpha reductase family.</text>
</comment>
<feature type="transmembrane region" description="Helical" evidence="6">
    <location>
        <begin position="93"/>
        <end position="112"/>
    </location>
</feature>
<dbReference type="AlphaFoldDB" id="A0AAD4M7J7"/>
<comment type="subcellular location">
    <subcellularLocation>
        <location evidence="1">Membrane</location>
        <topology evidence="1">Multi-pass membrane protein</topology>
    </subcellularLocation>
</comment>
<feature type="transmembrane region" description="Helical" evidence="6">
    <location>
        <begin position="55"/>
        <end position="81"/>
    </location>
</feature>
<feature type="transmembrane region" description="Helical" evidence="6">
    <location>
        <begin position="172"/>
        <end position="189"/>
    </location>
</feature>
<keyword evidence="9" id="KW-1185">Reference proteome</keyword>
<proteinExistence type="inferred from homology"/>
<keyword evidence="3 6" id="KW-0812">Transmembrane</keyword>
<dbReference type="InterPro" id="IPR039357">
    <property type="entry name" value="SRD5A/TECR"/>
</dbReference>
<dbReference type="EMBL" id="WTXG01000006">
    <property type="protein sequence ID" value="KAI0305291.1"/>
    <property type="molecule type" value="Genomic_DNA"/>
</dbReference>
<dbReference type="InterPro" id="IPR001104">
    <property type="entry name" value="3-oxo-5_a-steroid_4-DH_C"/>
</dbReference>
<dbReference type="GO" id="GO:0016627">
    <property type="term" value="F:oxidoreductase activity, acting on the CH-CH group of donors"/>
    <property type="evidence" value="ECO:0007669"/>
    <property type="project" value="InterPro"/>
</dbReference>
<gene>
    <name evidence="8" type="ORF">B0F90DRAFT_1183838</name>
</gene>
<feature type="transmembrane region" description="Helical" evidence="6">
    <location>
        <begin position="133"/>
        <end position="152"/>
    </location>
</feature>
<reference evidence="8" key="1">
    <citation type="journal article" date="2022" name="New Phytol.">
        <title>Evolutionary transition to the ectomycorrhizal habit in the genomes of a hyperdiverse lineage of mushroom-forming fungi.</title>
        <authorList>
            <person name="Looney B."/>
            <person name="Miyauchi S."/>
            <person name="Morin E."/>
            <person name="Drula E."/>
            <person name="Courty P.E."/>
            <person name="Kohler A."/>
            <person name="Kuo A."/>
            <person name="LaButti K."/>
            <person name="Pangilinan J."/>
            <person name="Lipzen A."/>
            <person name="Riley R."/>
            <person name="Andreopoulos W."/>
            <person name="He G."/>
            <person name="Johnson J."/>
            <person name="Nolan M."/>
            <person name="Tritt A."/>
            <person name="Barry K.W."/>
            <person name="Grigoriev I.V."/>
            <person name="Nagy L.G."/>
            <person name="Hibbett D."/>
            <person name="Henrissat B."/>
            <person name="Matheny P.B."/>
            <person name="Labbe J."/>
            <person name="Martin F.M."/>
        </authorList>
    </citation>
    <scope>NUCLEOTIDE SEQUENCE</scope>
    <source>
        <strain evidence="8">BPL690</strain>
    </source>
</reference>
<feature type="domain" description="3-oxo-5-alpha-steroid 4-dehydrogenase C-terminal" evidence="7">
    <location>
        <begin position="131"/>
        <end position="259"/>
    </location>
</feature>
<evidence type="ECO:0000256" key="6">
    <source>
        <dbReference type="SAM" id="Phobius"/>
    </source>
</evidence>
<dbReference type="GO" id="GO:0016020">
    <property type="term" value="C:membrane"/>
    <property type="evidence" value="ECO:0007669"/>
    <property type="project" value="UniProtKB-SubCell"/>
</dbReference>
<evidence type="ECO:0000259" key="7">
    <source>
        <dbReference type="Pfam" id="PF02544"/>
    </source>
</evidence>
<sequence>MALTESVSVYLKQIDFKYLFTATKCWFLCGFTLASPVILLYDVPFGRFATPDSVFALDGIISWIVMELVSPLFFLVTTYLHPFSPTPLSLPSFSHPALSISPQLILTTLYLVHYLNRSLISPLRTPSRSKSHVIVVCSAIAFNAPNGFLLAAFLTSTPASSFLAHAFSSPRFWVGIALWAVGFAGNVFHDEILLNVRRKAIAKGKAKALQGGQKAQQPYYSIPQGGLYSLISYPNYFCEWVEWFGFALAASPLPKFALLPNAKVLLTTVRTAQFNELGQLLFPFIDSVNPPWIFFILELATMTPRAIRGHQWYHERFRGLYPGERRAVIPWLL</sequence>
<dbReference type="Proteomes" id="UP001203297">
    <property type="component" value="Unassembled WGS sequence"/>
</dbReference>
<evidence type="ECO:0000256" key="2">
    <source>
        <dbReference type="ARBA" id="ARBA00007742"/>
    </source>
</evidence>
<keyword evidence="5 6" id="KW-0472">Membrane</keyword>
<comment type="caution">
    <text evidence="8">The sequence shown here is derived from an EMBL/GenBank/DDBJ whole genome shotgun (WGS) entry which is preliminary data.</text>
</comment>
<dbReference type="PROSITE" id="PS50244">
    <property type="entry name" value="S5A_REDUCTASE"/>
    <property type="match status" value="1"/>
</dbReference>
<evidence type="ECO:0000313" key="9">
    <source>
        <dbReference type="Proteomes" id="UP001203297"/>
    </source>
</evidence>
<evidence type="ECO:0000313" key="8">
    <source>
        <dbReference type="EMBL" id="KAI0305291.1"/>
    </source>
</evidence>
<evidence type="ECO:0000256" key="4">
    <source>
        <dbReference type="ARBA" id="ARBA00022989"/>
    </source>
</evidence>
<accession>A0AAD4M7J7</accession>
<dbReference type="PANTHER" id="PTHR10556:SF43">
    <property type="entry name" value="STEROID 5-ALPHA-REDUCTASE DET2"/>
    <property type="match status" value="1"/>
</dbReference>
<keyword evidence="4 6" id="KW-1133">Transmembrane helix</keyword>
<name>A0AAD4M7J7_9AGAM</name>
<dbReference type="PANTHER" id="PTHR10556">
    <property type="entry name" value="3-OXO-5-ALPHA-STEROID 4-DEHYDROGENASE"/>
    <property type="match status" value="1"/>
</dbReference>
<feature type="domain" description="3-oxo-5-alpha-steroid 4-dehydrogenase C-terminal" evidence="7">
    <location>
        <begin position="282"/>
        <end position="332"/>
    </location>
</feature>
<evidence type="ECO:0000256" key="5">
    <source>
        <dbReference type="ARBA" id="ARBA00023136"/>
    </source>
</evidence>
<dbReference type="GO" id="GO:0006629">
    <property type="term" value="P:lipid metabolic process"/>
    <property type="evidence" value="ECO:0007669"/>
    <property type="project" value="InterPro"/>
</dbReference>
<feature type="transmembrane region" description="Helical" evidence="6">
    <location>
        <begin position="20"/>
        <end position="43"/>
    </location>
</feature>
<evidence type="ECO:0000256" key="1">
    <source>
        <dbReference type="ARBA" id="ARBA00004141"/>
    </source>
</evidence>
<organism evidence="8 9">
    <name type="scientific">Multifurca ochricompacta</name>
    <dbReference type="NCBI Taxonomy" id="376703"/>
    <lineage>
        <taxon>Eukaryota</taxon>
        <taxon>Fungi</taxon>
        <taxon>Dikarya</taxon>
        <taxon>Basidiomycota</taxon>
        <taxon>Agaricomycotina</taxon>
        <taxon>Agaricomycetes</taxon>
        <taxon>Russulales</taxon>
        <taxon>Russulaceae</taxon>
        <taxon>Multifurca</taxon>
    </lineage>
</organism>
<protein>
    <submittedName>
        <fullName evidence="8">3-oxo-5-alpha-steroid 4-dehydrogenase-domain-containing protein</fullName>
    </submittedName>
</protein>
<evidence type="ECO:0000256" key="3">
    <source>
        <dbReference type="ARBA" id="ARBA00022692"/>
    </source>
</evidence>
<dbReference type="Pfam" id="PF02544">
    <property type="entry name" value="Steroid_dh"/>
    <property type="match status" value="2"/>
</dbReference>